<dbReference type="Gene3D" id="3.40.50.720">
    <property type="entry name" value="NAD(P)-binding Rossmann-like Domain"/>
    <property type="match status" value="1"/>
</dbReference>
<dbReference type="EMBL" id="JAFJYH010000040">
    <property type="protein sequence ID" value="KAG4423064.1"/>
    <property type="molecule type" value="Genomic_DNA"/>
</dbReference>
<dbReference type="GO" id="GO:0016616">
    <property type="term" value="F:oxidoreductase activity, acting on the CH-OH group of donors, NAD or NADP as acceptor"/>
    <property type="evidence" value="ECO:0007669"/>
    <property type="project" value="TreeGrafter"/>
</dbReference>
<protein>
    <recommendedName>
        <fullName evidence="3">NAD-dependent epimerase/dehydratase domain-containing protein</fullName>
    </recommendedName>
</protein>
<dbReference type="OrthoDB" id="2735536at2759"/>
<dbReference type="FunFam" id="3.40.50.720:FF:000191">
    <property type="entry name" value="Methylglyoxal reductase (NADPH-dependent)"/>
    <property type="match status" value="1"/>
</dbReference>
<dbReference type="PANTHER" id="PTHR10366">
    <property type="entry name" value="NAD DEPENDENT EPIMERASE/DEHYDRATASE"/>
    <property type="match status" value="1"/>
</dbReference>
<name>A0A8H7WDZ5_9HELO</name>
<evidence type="ECO:0000256" key="1">
    <source>
        <dbReference type="ARBA" id="ARBA00023002"/>
    </source>
</evidence>
<evidence type="ECO:0000256" key="2">
    <source>
        <dbReference type="ARBA" id="ARBA00023445"/>
    </source>
</evidence>
<organism evidence="4 5">
    <name type="scientific">Cadophora malorum</name>
    <dbReference type="NCBI Taxonomy" id="108018"/>
    <lineage>
        <taxon>Eukaryota</taxon>
        <taxon>Fungi</taxon>
        <taxon>Dikarya</taxon>
        <taxon>Ascomycota</taxon>
        <taxon>Pezizomycotina</taxon>
        <taxon>Leotiomycetes</taxon>
        <taxon>Helotiales</taxon>
        <taxon>Ploettnerulaceae</taxon>
        <taxon>Cadophora</taxon>
    </lineage>
</organism>
<evidence type="ECO:0000313" key="4">
    <source>
        <dbReference type="EMBL" id="KAG4423064.1"/>
    </source>
</evidence>
<sequence>MSSAPSQPAQTGAGKTVLVTGGSGYVAAHVLNSFLSRGYNVRTTVRTQATAEKVKKSHKQYLDRLSFAIVGDVATPGAHDEAVRGVDGVIHTASPFQMQVQDNKRDLLDPAINGTTSVLTSIQKHNPLLKRVVITSSFAAIDDLNLGARPGYTYTESDWNPITYQEAADPNTAGAVAYCASKTFAERAAFDFVENNKPTFNVTTLCPPMVYGPAAHSVESLKGLNTSSADIYRLINGSEKTVPDTAFFAFVDVRDLGEAHVLAFESERAAGQRYIVAAGGYTYQAICDVLREEFPELRERVPEGKVGSGIAYPDVYRVDNGKIGRELGLEFRGLRETVGDMVKGFLEIEGRVEA</sequence>
<proteinExistence type="inferred from homology"/>
<dbReference type="CDD" id="cd05227">
    <property type="entry name" value="AR_SDR_e"/>
    <property type="match status" value="1"/>
</dbReference>
<dbReference type="InterPro" id="IPR036291">
    <property type="entry name" value="NAD(P)-bd_dom_sf"/>
</dbReference>
<evidence type="ECO:0000313" key="5">
    <source>
        <dbReference type="Proteomes" id="UP000664132"/>
    </source>
</evidence>
<feature type="domain" description="NAD-dependent epimerase/dehydratase" evidence="3">
    <location>
        <begin position="17"/>
        <end position="276"/>
    </location>
</feature>
<gene>
    <name evidence="4" type="ORF">IFR04_003840</name>
</gene>
<dbReference type="SUPFAM" id="SSF51735">
    <property type="entry name" value="NAD(P)-binding Rossmann-fold domains"/>
    <property type="match status" value="1"/>
</dbReference>
<keyword evidence="5" id="KW-1185">Reference proteome</keyword>
<dbReference type="InterPro" id="IPR050425">
    <property type="entry name" value="NAD(P)_dehydrat-like"/>
</dbReference>
<keyword evidence="1" id="KW-0560">Oxidoreductase</keyword>
<dbReference type="Pfam" id="PF01370">
    <property type="entry name" value="Epimerase"/>
    <property type="match status" value="1"/>
</dbReference>
<accession>A0A8H7WDZ5</accession>
<reference evidence="4" key="1">
    <citation type="submission" date="2021-02" db="EMBL/GenBank/DDBJ databases">
        <title>Genome sequence Cadophora malorum strain M34.</title>
        <authorList>
            <person name="Stefanovic E."/>
            <person name="Vu D."/>
            <person name="Scully C."/>
            <person name="Dijksterhuis J."/>
            <person name="Roader J."/>
            <person name="Houbraken J."/>
        </authorList>
    </citation>
    <scope>NUCLEOTIDE SEQUENCE</scope>
    <source>
        <strain evidence="4">M34</strain>
    </source>
</reference>
<evidence type="ECO:0000259" key="3">
    <source>
        <dbReference type="Pfam" id="PF01370"/>
    </source>
</evidence>
<dbReference type="InterPro" id="IPR001509">
    <property type="entry name" value="Epimerase_deHydtase"/>
</dbReference>
<dbReference type="Proteomes" id="UP000664132">
    <property type="component" value="Unassembled WGS sequence"/>
</dbReference>
<dbReference type="PANTHER" id="PTHR10366:SF564">
    <property type="entry name" value="STEROL-4-ALPHA-CARBOXYLATE 3-DEHYDROGENASE, DECARBOXYLATING"/>
    <property type="match status" value="1"/>
</dbReference>
<comment type="similarity">
    <text evidence="2">Belongs to the NAD(P)-dependent epimerase/dehydratase family. Dihydroflavonol-4-reductase subfamily.</text>
</comment>
<dbReference type="AlphaFoldDB" id="A0A8H7WDZ5"/>
<comment type="caution">
    <text evidence="4">The sequence shown here is derived from an EMBL/GenBank/DDBJ whole genome shotgun (WGS) entry which is preliminary data.</text>
</comment>